<feature type="region of interest" description="Disordered" evidence="2">
    <location>
        <begin position="557"/>
        <end position="747"/>
    </location>
</feature>
<dbReference type="Gene3D" id="2.30.42.10">
    <property type="match status" value="5"/>
</dbReference>
<dbReference type="CDD" id="cd06735">
    <property type="entry name" value="PDZ5_MAGI-1_3-like"/>
    <property type="match status" value="1"/>
</dbReference>
<dbReference type="CDD" id="cd00201">
    <property type="entry name" value="WW"/>
    <property type="match status" value="2"/>
</dbReference>
<dbReference type="InterPro" id="IPR036034">
    <property type="entry name" value="PDZ_sf"/>
</dbReference>
<evidence type="ECO:0000256" key="2">
    <source>
        <dbReference type="SAM" id="MobiDB-lite"/>
    </source>
</evidence>
<dbReference type="FunFam" id="2.20.70.10:FF:000001">
    <property type="entry name" value="Membrane-associated guanylate kinase, WW and PDZ domain-containing protein 1"/>
    <property type="match status" value="1"/>
</dbReference>
<dbReference type="InterPro" id="IPR036020">
    <property type="entry name" value="WW_dom_sf"/>
</dbReference>
<dbReference type="AlphaFoldDB" id="A0A7R8ZT01"/>
<dbReference type="PANTHER" id="PTHR10316">
    <property type="entry name" value="MEMBRANE ASSOCIATED GUANYLATE KINASE-RELATED"/>
    <property type="match status" value="1"/>
</dbReference>
<dbReference type="CDD" id="cd06731">
    <property type="entry name" value="PDZ1_MAGI-1_3-like"/>
    <property type="match status" value="1"/>
</dbReference>
<name>A0A7R8ZT01_9CRUS</name>
<accession>A0A7R8ZT01</accession>
<protein>
    <submittedName>
        <fullName evidence="3">Uncharacterized protein</fullName>
    </submittedName>
</protein>
<dbReference type="PANTHER" id="PTHR10316:SF40">
    <property type="entry name" value="LD27118P"/>
    <property type="match status" value="1"/>
</dbReference>
<dbReference type="InterPro" id="IPR001202">
    <property type="entry name" value="WW_dom"/>
</dbReference>
<evidence type="ECO:0000256" key="1">
    <source>
        <dbReference type="ARBA" id="ARBA00022737"/>
    </source>
</evidence>
<dbReference type="CDD" id="cd06732">
    <property type="entry name" value="PDZ2_MAGI-1_3-like"/>
    <property type="match status" value="1"/>
</dbReference>
<proteinExistence type="predicted"/>
<dbReference type="FunFam" id="2.30.42.10:FF:000005">
    <property type="entry name" value="Membrane associated guanylate kinase, WW and PDZ domain containing 1"/>
    <property type="match status" value="1"/>
</dbReference>
<dbReference type="Pfam" id="PF00595">
    <property type="entry name" value="PDZ"/>
    <property type="match status" value="5"/>
</dbReference>
<dbReference type="PROSITE" id="PS50106">
    <property type="entry name" value="PDZ"/>
    <property type="match status" value="5"/>
</dbReference>
<dbReference type="Pfam" id="PF00397">
    <property type="entry name" value="WW"/>
    <property type="match status" value="2"/>
</dbReference>
<feature type="compositionally biased region" description="Pro residues" evidence="2">
    <location>
        <begin position="669"/>
        <end position="678"/>
    </location>
</feature>
<dbReference type="CDD" id="cd06734">
    <property type="entry name" value="PDZ4_MAGI-1_3-like"/>
    <property type="match status" value="1"/>
</dbReference>
<dbReference type="EMBL" id="OB662843">
    <property type="protein sequence ID" value="CAD7230638.1"/>
    <property type="molecule type" value="Genomic_DNA"/>
</dbReference>
<feature type="region of interest" description="Disordered" evidence="2">
    <location>
        <begin position="426"/>
        <end position="445"/>
    </location>
</feature>
<dbReference type="SUPFAM" id="SSF51045">
    <property type="entry name" value="WW domain"/>
    <property type="match status" value="2"/>
</dbReference>
<feature type="compositionally biased region" description="Polar residues" evidence="2">
    <location>
        <begin position="612"/>
        <end position="627"/>
    </location>
</feature>
<gene>
    <name evidence="3" type="ORF">CTOB1V02_LOCUS8496</name>
</gene>
<dbReference type="Gene3D" id="2.20.70.10">
    <property type="match status" value="2"/>
</dbReference>
<dbReference type="GO" id="GO:0005737">
    <property type="term" value="C:cytoplasm"/>
    <property type="evidence" value="ECO:0007669"/>
    <property type="project" value="TreeGrafter"/>
</dbReference>
<dbReference type="GO" id="GO:0007165">
    <property type="term" value="P:signal transduction"/>
    <property type="evidence" value="ECO:0007669"/>
    <property type="project" value="TreeGrafter"/>
</dbReference>
<reference evidence="3" key="1">
    <citation type="submission" date="2020-11" db="EMBL/GenBank/DDBJ databases">
        <authorList>
            <person name="Tran Van P."/>
        </authorList>
    </citation>
    <scope>NUCLEOTIDE SEQUENCE</scope>
</reference>
<feature type="compositionally biased region" description="Polar residues" evidence="2">
    <location>
        <begin position="255"/>
        <end position="270"/>
    </location>
</feature>
<dbReference type="SMART" id="SM00456">
    <property type="entry name" value="WW"/>
    <property type="match status" value="2"/>
</dbReference>
<dbReference type="PROSITE" id="PS01159">
    <property type="entry name" value="WW_DOMAIN_1"/>
    <property type="match status" value="2"/>
</dbReference>
<dbReference type="OrthoDB" id="66881at2759"/>
<feature type="non-terminal residue" evidence="3">
    <location>
        <position position="1137"/>
    </location>
</feature>
<feature type="compositionally biased region" description="Polar residues" evidence="2">
    <location>
        <begin position="704"/>
        <end position="726"/>
    </location>
</feature>
<dbReference type="InterPro" id="IPR001478">
    <property type="entry name" value="PDZ"/>
</dbReference>
<keyword evidence="1" id="KW-0677">Repeat</keyword>
<organism evidence="3">
    <name type="scientific">Cyprideis torosa</name>
    <dbReference type="NCBI Taxonomy" id="163714"/>
    <lineage>
        <taxon>Eukaryota</taxon>
        <taxon>Metazoa</taxon>
        <taxon>Ecdysozoa</taxon>
        <taxon>Arthropoda</taxon>
        <taxon>Crustacea</taxon>
        <taxon>Oligostraca</taxon>
        <taxon>Ostracoda</taxon>
        <taxon>Podocopa</taxon>
        <taxon>Podocopida</taxon>
        <taxon>Cytherocopina</taxon>
        <taxon>Cytheroidea</taxon>
        <taxon>Cytherideidae</taxon>
        <taxon>Cyprideis</taxon>
    </lineage>
</organism>
<feature type="region of interest" description="Disordered" evidence="2">
    <location>
        <begin position="198"/>
        <end position="293"/>
    </location>
</feature>
<sequence>VSFSGHHYGTPKPAPGSCVIHSVSVPPTSPLAERQHFDHRFEEGSGRYPSSEGKRKRNRSNVEAMAAKDGNDDGTVENGPFVQAQFSEGGQANGMVEPPLPPLGSPTRSLTPEVGPLPPNWEKAVTENGETYFIDHSTGTSSWLDPRLARIQKTKLEECGEDELPFGWERIDDPHYGTYYIDHVNRRTQYENPVLQVKQQQMGQHREGGDGSEVFPNDGEMPPMSGEYPNPPSTSVREPPPGNYSLQQGYVHPGSSHSSYGSLIRSQVKTNPRIPAGGRRSPSQQGDAGGGMGGNVNSQFFTRNPYELSGQMIRCRLMKSPRGLGFTIVGGDDREEEFLQIKSVVPNGPAWKEGTLHTGDVLVYVNEICVLGFTHHDMVSMFQGINVGDTVDLVVCRGYPLPFDPNDPNTEIVTTVAVSAAGREAPTIAPSTSPEEKPSLIPKDSPLFGNPTSSIPIVKGSMGFGFTIADSAHGQKVKKILDRDRCKTLQEGDILVSINGTVVMGMNHAEVVQVLKDCPMEQEAEIVITRKKSSPLSPLKPKGGFLSGLYRSKTPTAELFRGGDHNRETVSTSKRPKTPLIDTRSKEEQMVPTQAPSPGGPSVHFQIPASPARSQPSDGYTVTNGEVQNGGYVPPDRPPYPQGYRPYGTLPNGHGEYSQYSREQQQLYYPPPSSPPQSHPAGSYFPSPNEPFYNNLQPMPPGSPSSYYNGNTSLDHYNPYPDNSLSNRRKESTSFEHEQPSPSSITRVQRELREPYGGGQPISGEWYDFSVVLHRQEQGFGFRIVGGTEEGSQVSVGLIVQGGAADMDGRLLAGDEILSVDGVNVIGASHRQEERRTWTDDFWQGTRFSPSMASTSSGPATDKYADIHGHSYQGSGSILRLSPVQSRRDLLLILTSAGGSGIMGSLCGGTDSSGAGGSPQGYPYDISVDRRENEGFGFVIISSQNKAGATIGRITEGSPAHRCGGLNVGDRILAVNGRSILNLQHGDIIALIKDSGYSVVLTIGAPAMDDDTSLKGESIDGAAQEDLQIIELHKGMAAGFGFSVRGGREFPQMPQMFVLRIAENGLAAQDGRLRVGDFLLEINGISTRNMAHAQAIDLIKRSPTIRLVVRRGPSSVSPVVSQQQYTANFAPLIAPIQ</sequence>
<dbReference type="SMART" id="SM00228">
    <property type="entry name" value="PDZ"/>
    <property type="match status" value="5"/>
</dbReference>
<feature type="compositionally biased region" description="Basic and acidic residues" evidence="2">
    <location>
        <begin position="728"/>
        <end position="739"/>
    </location>
</feature>
<dbReference type="PROSITE" id="PS50020">
    <property type="entry name" value="WW_DOMAIN_2"/>
    <property type="match status" value="2"/>
</dbReference>
<feature type="region of interest" description="Disordered" evidence="2">
    <location>
        <begin position="40"/>
        <end position="61"/>
    </location>
</feature>
<evidence type="ECO:0000313" key="3">
    <source>
        <dbReference type="EMBL" id="CAD7230638.1"/>
    </source>
</evidence>
<dbReference type="SUPFAM" id="SSF50156">
    <property type="entry name" value="PDZ domain-like"/>
    <property type="match status" value="5"/>
</dbReference>